<sequence>MPDRYSWAEMMAVAISREMRDGYFGAVGAAAHIPMAALRLAQLTHAPDLSFMCGGSGGLNPHFERLAESSSDYRNLVNSEFRYSLEDVVDLETAMRLDFAFVGGMQIDRYGNVNMAVIGDWARPKVRGPGTVGLVFLGGFRRTYLYTEHHSPKVLVEKVDFVSGAGWLGGGDERSKVFREGSDGPQRVFTPLGVFDFDPVSRHMRLLSVHPGRTVEDVRAATGFELPVPEGAGETPAPTDEELDVLRRHVDRDGVLRALR</sequence>
<dbReference type="Proteomes" id="UP001230908">
    <property type="component" value="Unassembled WGS sequence"/>
</dbReference>
<protein>
    <submittedName>
        <fullName evidence="2">CoA-transferase</fullName>
        <ecNumber evidence="2">2.8.3.-</ecNumber>
    </submittedName>
</protein>
<dbReference type="Pfam" id="PF01144">
    <property type="entry name" value="CoA_trans"/>
    <property type="match status" value="1"/>
</dbReference>
<dbReference type="InterPro" id="IPR037171">
    <property type="entry name" value="NagB/RpiA_transferase-like"/>
</dbReference>
<dbReference type="SMART" id="SM00882">
    <property type="entry name" value="CoA_trans"/>
    <property type="match status" value="1"/>
</dbReference>
<name>A0ABU0ZSY9_9ACTN</name>
<dbReference type="Gene3D" id="3.40.1080.10">
    <property type="entry name" value="Glutaconate Coenzyme A-transferase"/>
    <property type="match status" value="1"/>
</dbReference>
<organism evidence="2 3">
    <name type="scientific">Phytohabitans maris</name>
    <dbReference type="NCBI Taxonomy" id="3071409"/>
    <lineage>
        <taxon>Bacteria</taxon>
        <taxon>Bacillati</taxon>
        <taxon>Actinomycetota</taxon>
        <taxon>Actinomycetes</taxon>
        <taxon>Micromonosporales</taxon>
        <taxon>Micromonosporaceae</taxon>
    </lineage>
</organism>
<dbReference type="PANTHER" id="PTHR43293">
    <property type="entry name" value="ACETATE COA-TRANSFERASE YDIF"/>
    <property type="match status" value="1"/>
</dbReference>
<reference evidence="2 3" key="1">
    <citation type="submission" date="2023-08" db="EMBL/GenBank/DDBJ databases">
        <title>Phytohabitans sansha sp. nov., isolated from marine sediment.</title>
        <authorList>
            <person name="Zhao Y."/>
            <person name="Yi K."/>
        </authorList>
    </citation>
    <scope>NUCLEOTIDE SEQUENCE [LARGE SCALE GENOMIC DNA]</scope>
    <source>
        <strain evidence="2 3">ZYX-F-186</strain>
    </source>
</reference>
<dbReference type="InterPro" id="IPR004165">
    <property type="entry name" value="CoA_trans_fam_I"/>
</dbReference>
<gene>
    <name evidence="2" type="ORF">RB614_37250</name>
</gene>
<dbReference type="EMBL" id="JAVHUY010000052">
    <property type="protein sequence ID" value="MDQ7910158.1"/>
    <property type="molecule type" value="Genomic_DNA"/>
</dbReference>
<dbReference type="GO" id="GO:0016740">
    <property type="term" value="F:transferase activity"/>
    <property type="evidence" value="ECO:0007669"/>
    <property type="project" value="UniProtKB-KW"/>
</dbReference>
<evidence type="ECO:0000256" key="1">
    <source>
        <dbReference type="ARBA" id="ARBA00007047"/>
    </source>
</evidence>
<proteinExistence type="inferred from homology"/>
<comment type="caution">
    <text evidence="2">The sequence shown here is derived from an EMBL/GenBank/DDBJ whole genome shotgun (WGS) entry which is preliminary data.</text>
</comment>
<dbReference type="PANTHER" id="PTHR43293:SF3">
    <property type="entry name" value="CHOLESTEROL RING-CLEAVING HYDROLASE IPDB SUBUNIT"/>
    <property type="match status" value="1"/>
</dbReference>
<comment type="similarity">
    <text evidence="1">Belongs to the 3-oxoacid CoA-transferase subunit B family.</text>
</comment>
<evidence type="ECO:0000313" key="3">
    <source>
        <dbReference type="Proteomes" id="UP001230908"/>
    </source>
</evidence>
<accession>A0ABU0ZSY9</accession>
<dbReference type="RefSeq" id="WP_308717410.1">
    <property type="nucleotide sequence ID" value="NZ_JAVHUY010000052.1"/>
</dbReference>
<evidence type="ECO:0000313" key="2">
    <source>
        <dbReference type="EMBL" id="MDQ7910158.1"/>
    </source>
</evidence>
<keyword evidence="2" id="KW-0808">Transferase</keyword>
<keyword evidence="3" id="KW-1185">Reference proteome</keyword>
<dbReference type="EC" id="2.8.3.-" evidence="2"/>
<dbReference type="SUPFAM" id="SSF100950">
    <property type="entry name" value="NagB/RpiA/CoA transferase-like"/>
    <property type="match status" value="1"/>
</dbReference>